<name>A0A1M5E9U2_9BACE</name>
<accession>A0A1M5E9U2</accession>
<protein>
    <submittedName>
        <fullName evidence="1">Uncharacterized protein</fullName>
    </submittedName>
</protein>
<gene>
    <name evidence="1" type="ORF">SAMN05444405_11359</name>
</gene>
<dbReference type="AlphaFoldDB" id="A0A1M5E9U2"/>
<evidence type="ECO:0000313" key="1">
    <source>
        <dbReference type="EMBL" id="SHF75965.1"/>
    </source>
</evidence>
<organism evidence="1 2">
    <name type="scientific">Bacteroides luti</name>
    <dbReference type="NCBI Taxonomy" id="1297750"/>
    <lineage>
        <taxon>Bacteria</taxon>
        <taxon>Pseudomonadati</taxon>
        <taxon>Bacteroidota</taxon>
        <taxon>Bacteroidia</taxon>
        <taxon>Bacteroidales</taxon>
        <taxon>Bacteroidaceae</taxon>
        <taxon>Bacteroides</taxon>
    </lineage>
</organism>
<proteinExistence type="predicted"/>
<keyword evidence="2" id="KW-1185">Reference proteome</keyword>
<dbReference type="Proteomes" id="UP000184509">
    <property type="component" value="Unassembled WGS sequence"/>
</dbReference>
<evidence type="ECO:0000313" key="2">
    <source>
        <dbReference type="Proteomes" id="UP000184509"/>
    </source>
</evidence>
<sequence>MELQPVFPIHINLSYKDYETHFNSNITLVFY</sequence>
<dbReference type="EMBL" id="FQTV01000013">
    <property type="protein sequence ID" value="SHF75965.1"/>
    <property type="molecule type" value="Genomic_DNA"/>
</dbReference>
<reference evidence="1 2" key="1">
    <citation type="submission" date="2016-11" db="EMBL/GenBank/DDBJ databases">
        <authorList>
            <person name="Jaros S."/>
            <person name="Januszkiewicz K."/>
            <person name="Wedrychowicz H."/>
        </authorList>
    </citation>
    <scope>NUCLEOTIDE SEQUENCE [LARGE SCALE GENOMIC DNA]</scope>
    <source>
        <strain evidence="1 2">DSM 26991</strain>
    </source>
</reference>